<evidence type="ECO:0000313" key="2">
    <source>
        <dbReference type="Proteomes" id="UP000308600"/>
    </source>
</evidence>
<dbReference type="EMBL" id="ML208417">
    <property type="protein sequence ID" value="TFK66057.1"/>
    <property type="molecule type" value="Genomic_DNA"/>
</dbReference>
<proteinExistence type="predicted"/>
<reference evidence="1 2" key="1">
    <citation type="journal article" date="2019" name="Nat. Ecol. Evol.">
        <title>Megaphylogeny resolves global patterns of mushroom evolution.</title>
        <authorList>
            <person name="Varga T."/>
            <person name="Krizsan K."/>
            <person name="Foldi C."/>
            <person name="Dima B."/>
            <person name="Sanchez-Garcia M."/>
            <person name="Sanchez-Ramirez S."/>
            <person name="Szollosi G.J."/>
            <person name="Szarkandi J.G."/>
            <person name="Papp V."/>
            <person name="Albert L."/>
            <person name="Andreopoulos W."/>
            <person name="Angelini C."/>
            <person name="Antonin V."/>
            <person name="Barry K.W."/>
            <person name="Bougher N.L."/>
            <person name="Buchanan P."/>
            <person name="Buyck B."/>
            <person name="Bense V."/>
            <person name="Catcheside P."/>
            <person name="Chovatia M."/>
            <person name="Cooper J."/>
            <person name="Damon W."/>
            <person name="Desjardin D."/>
            <person name="Finy P."/>
            <person name="Geml J."/>
            <person name="Haridas S."/>
            <person name="Hughes K."/>
            <person name="Justo A."/>
            <person name="Karasinski D."/>
            <person name="Kautmanova I."/>
            <person name="Kiss B."/>
            <person name="Kocsube S."/>
            <person name="Kotiranta H."/>
            <person name="LaButti K.M."/>
            <person name="Lechner B.E."/>
            <person name="Liimatainen K."/>
            <person name="Lipzen A."/>
            <person name="Lukacs Z."/>
            <person name="Mihaltcheva S."/>
            <person name="Morgado L.N."/>
            <person name="Niskanen T."/>
            <person name="Noordeloos M.E."/>
            <person name="Ohm R.A."/>
            <person name="Ortiz-Santana B."/>
            <person name="Ovrebo C."/>
            <person name="Racz N."/>
            <person name="Riley R."/>
            <person name="Savchenko A."/>
            <person name="Shiryaev A."/>
            <person name="Soop K."/>
            <person name="Spirin V."/>
            <person name="Szebenyi C."/>
            <person name="Tomsovsky M."/>
            <person name="Tulloss R.E."/>
            <person name="Uehling J."/>
            <person name="Grigoriev I.V."/>
            <person name="Vagvolgyi C."/>
            <person name="Papp T."/>
            <person name="Martin F.M."/>
            <person name="Miettinen O."/>
            <person name="Hibbett D.S."/>
            <person name="Nagy L.G."/>
        </authorList>
    </citation>
    <scope>NUCLEOTIDE SEQUENCE [LARGE SCALE GENOMIC DNA]</scope>
    <source>
        <strain evidence="1 2">NL-1719</strain>
    </source>
</reference>
<organism evidence="1 2">
    <name type="scientific">Pluteus cervinus</name>
    <dbReference type="NCBI Taxonomy" id="181527"/>
    <lineage>
        <taxon>Eukaryota</taxon>
        <taxon>Fungi</taxon>
        <taxon>Dikarya</taxon>
        <taxon>Basidiomycota</taxon>
        <taxon>Agaricomycotina</taxon>
        <taxon>Agaricomycetes</taxon>
        <taxon>Agaricomycetidae</taxon>
        <taxon>Agaricales</taxon>
        <taxon>Pluteineae</taxon>
        <taxon>Pluteaceae</taxon>
        <taxon>Pluteus</taxon>
    </lineage>
</organism>
<gene>
    <name evidence="1" type="ORF">BDN72DRAFT_844835</name>
</gene>
<sequence>MPAIRRPLRERCNVQLQVTPPPPTKPVDDLSIEADDKSHRRNRSYTRPNRSIRETLNPYARPQKDATAVATDVVKEAAANASVKVDSKSSNPPVESLNKIEETQEEENPRVSNVKKGAEVEEELEAKEEEEDTQEKPDEYARPSMDPTKARITPEYERAATIALDQMHELVPYVHLAFSDGAYNPSSVTTKSGCAFTHIVKMLQPSTSRIAGTTSLEFDPETMTHVLRLVLCKPKPRRARRRSICERNTPLLNEHQLLIARDFLALALPYYSQNDDLEAPPVHGDTVHTLITAPINEGYGAVDIMSLATCYLAHCSGEDIFTVLRYISEEEEVPEVWKGVIGVCKDGTGLISDVANMPL</sequence>
<dbReference type="Proteomes" id="UP000308600">
    <property type="component" value="Unassembled WGS sequence"/>
</dbReference>
<evidence type="ECO:0000313" key="1">
    <source>
        <dbReference type="EMBL" id="TFK66057.1"/>
    </source>
</evidence>
<accession>A0ACD3AKE6</accession>
<protein>
    <submittedName>
        <fullName evidence="1">Uncharacterized protein</fullName>
    </submittedName>
</protein>
<name>A0ACD3AKE6_9AGAR</name>
<keyword evidence="2" id="KW-1185">Reference proteome</keyword>